<keyword evidence="4" id="KW-1185">Reference proteome</keyword>
<organism evidence="3 4">
    <name type="scientific">Lagenidium giganteum</name>
    <dbReference type="NCBI Taxonomy" id="4803"/>
    <lineage>
        <taxon>Eukaryota</taxon>
        <taxon>Sar</taxon>
        <taxon>Stramenopiles</taxon>
        <taxon>Oomycota</taxon>
        <taxon>Peronosporomycetes</taxon>
        <taxon>Pythiales</taxon>
        <taxon>Pythiaceae</taxon>
    </lineage>
</organism>
<dbReference type="InterPro" id="IPR032675">
    <property type="entry name" value="LRR_dom_sf"/>
</dbReference>
<evidence type="ECO:0000256" key="1">
    <source>
        <dbReference type="SAM" id="MobiDB-lite"/>
    </source>
</evidence>
<accession>A0AAV2YKJ6</accession>
<dbReference type="EMBL" id="DAKRPA010000256">
    <property type="protein sequence ID" value="DAZ94338.1"/>
    <property type="molecule type" value="Genomic_DNA"/>
</dbReference>
<keyword evidence="2" id="KW-0472">Membrane</keyword>
<feature type="transmembrane region" description="Helical" evidence="2">
    <location>
        <begin position="226"/>
        <end position="249"/>
    </location>
</feature>
<dbReference type="SUPFAM" id="SSF52058">
    <property type="entry name" value="L domain-like"/>
    <property type="match status" value="1"/>
</dbReference>
<reference evidence="3" key="2">
    <citation type="journal article" date="2023" name="Microbiol Resour">
        <title>Decontamination and Annotation of the Draft Genome Sequence of the Oomycete Lagenidium giganteum ARSEF 373.</title>
        <authorList>
            <person name="Morgan W.R."/>
            <person name="Tartar A."/>
        </authorList>
    </citation>
    <scope>NUCLEOTIDE SEQUENCE</scope>
    <source>
        <strain evidence="3">ARSEF 373</strain>
    </source>
</reference>
<dbReference type="AlphaFoldDB" id="A0AAV2YKJ6"/>
<gene>
    <name evidence="3" type="ORF">N0F65_012141</name>
</gene>
<protein>
    <recommendedName>
        <fullName evidence="5">Leucine-rich repeat domain, L domain-like</fullName>
    </recommendedName>
</protein>
<keyword evidence="2" id="KW-0812">Transmembrane</keyword>
<keyword evidence="2" id="KW-1133">Transmembrane helix</keyword>
<feature type="transmembrane region" description="Helical" evidence="2">
    <location>
        <begin position="320"/>
        <end position="344"/>
    </location>
</feature>
<evidence type="ECO:0000256" key="2">
    <source>
        <dbReference type="SAM" id="Phobius"/>
    </source>
</evidence>
<feature type="transmembrane region" description="Helical" evidence="2">
    <location>
        <begin position="50"/>
        <end position="76"/>
    </location>
</feature>
<evidence type="ECO:0008006" key="5">
    <source>
        <dbReference type="Google" id="ProtNLM"/>
    </source>
</evidence>
<dbReference type="Proteomes" id="UP001146120">
    <property type="component" value="Unassembled WGS sequence"/>
</dbReference>
<comment type="caution">
    <text evidence="3">The sequence shown here is derived from an EMBL/GenBank/DDBJ whole genome shotgun (WGS) entry which is preliminary data.</text>
</comment>
<proteinExistence type="predicted"/>
<feature type="transmembrane region" description="Helical" evidence="2">
    <location>
        <begin position="391"/>
        <end position="413"/>
    </location>
</feature>
<feature type="transmembrane region" description="Helical" evidence="2">
    <location>
        <begin position="261"/>
        <end position="285"/>
    </location>
</feature>
<evidence type="ECO:0000313" key="4">
    <source>
        <dbReference type="Proteomes" id="UP001146120"/>
    </source>
</evidence>
<feature type="region of interest" description="Disordered" evidence="1">
    <location>
        <begin position="1"/>
        <end position="23"/>
    </location>
</feature>
<dbReference type="Gene3D" id="3.80.10.10">
    <property type="entry name" value="Ribonuclease Inhibitor"/>
    <property type="match status" value="1"/>
</dbReference>
<feature type="transmembrane region" description="Helical" evidence="2">
    <location>
        <begin position="96"/>
        <end position="123"/>
    </location>
</feature>
<feature type="compositionally biased region" description="Low complexity" evidence="1">
    <location>
        <begin position="1"/>
        <end position="17"/>
    </location>
</feature>
<sequence length="717" mass="79596">MRVPSVQSQPLSLPPQSASENARRRHPTQIIYDITQRAFAVTLAAPRFAVAWLIVLALHGVCATVYIITASLYTRLLSTVLGTEIPAYDLAVSTSYFPAIAASYGVLASIHVLVVIELLYCAVRDRTLEFRHPGSIAKHHQLMHHVHVRLGSIVSAQTQPRPHFLKIPRSCFFKLSTLVTGIFGRHGLFGIESPHFDLVLLGRKFIQIAALSYQAYTMSYLVPRTWLNRLMTCCIVFNCWAPAILHRTLRGNLPLSRTSIVVVDVVLTFVTHIIIPILLFVPYYYEYDNVATDFALDYWYDPIWFITFIFDFRMMLVTSWVKFAIIVLLALSLINGLSLLKALLATDKETSMMLVAAVVRVAPLTSNPQASTSTAIMSQSKGRREERIRGIGQMLLVIWGFIVAVLHVSAISYQPSKRCYVHLYPWFSTEPSCSMLEMNCKRDGISGSTHDFDSVFDGIDRNSLSSVIIRHCPALHITSRILDFPSLLSFEVHNSTIVEWGADAAVNQHDHPILRSITLVNVNTTHLPEGMLSDDLPTLLTDIEICRTNLTLLPDDLDTKWPNIMYFYFEDSHLTEFPPVLTRMSMSELSLVGNVVPSLPAAMLESPVLEKLTLNGNPIAALPDVNATIGVSPVLYLLGLDSTLVSALPSWLTPAFASSVTVQMGNTPWCAGAASMQRSSFGDIGGGIVDGIDCSSLSVDKFNVFPIRTERDSYLPP</sequence>
<name>A0AAV2YKJ6_9STRA</name>
<reference evidence="3" key="1">
    <citation type="submission" date="2022-11" db="EMBL/GenBank/DDBJ databases">
        <authorList>
            <person name="Morgan W.R."/>
            <person name="Tartar A."/>
        </authorList>
    </citation>
    <scope>NUCLEOTIDE SEQUENCE</scope>
    <source>
        <strain evidence="3">ARSEF 373</strain>
    </source>
</reference>
<evidence type="ECO:0000313" key="3">
    <source>
        <dbReference type="EMBL" id="DAZ94338.1"/>
    </source>
</evidence>